<feature type="domain" description="4Fe-4S ferredoxin-type" evidence="2">
    <location>
        <begin position="747"/>
        <end position="777"/>
    </location>
</feature>
<evidence type="ECO:0000313" key="3">
    <source>
        <dbReference type="EMBL" id="GES51454.1"/>
    </source>
</evidence>
<dbReference type="SUPFAM" id="SSF50692">
    <property type="entry name" value="ADC-like"/>
    <property type="match status" value="1"/>
</dbReference>
<dbReference type="Gene3D" id="2.40.40.20">
    <property type="match status" value="1"/>
</dbReference>
<dbReference type="InterPro" id="IPR009010">
    <property type="entry name" value="Asp_de-COase-like_dom_sf"/>
</dbReference>
<proteinExistence type="predicted"/>
<dbReference type="InterPro" id="IPR017896">
    <property type="entry name" value="4Fe4S_Fe-S-bd"/>
</dbReference>
<dbReference type="Proteomes" id="UP000390335">
    <property type="component" value="Unassembled WGS sequence"/>
</dbReference>
<gene>
    <name evidence="3" type="ORF">RsS93_40680</name>
</gene>
<name>A0ABQ0Z891_9HYPH</name>
<dbReference type="Pfam" id="PF13247">
    <property type="entry name" value="Fer4_11"/>
    <property type="match status" value="1"/>
</dbReference>
<dbReference type="CDD" id="cd10551">
    <property type="entry name" value="PsrB"/>
    <property type="match status" value="1"/>
</dbReference>
<dbReference type="PROSITE" id="PS51379">
    <property type="entry name" value="4FE4S_FER_2"/>
    <property type="match status" value="2"/>
</dbReference>
<evidence type="ECO:0000313" key="4">
    <source>
        <dbReference type="Proteomes" id="UP000390335"/>
    </source>
</evidence>
<dbReference type="SUPFAM" id="SSF53706">
    <property type="entry name" value="Formate dehydrogenase/DMSO reductase, domains 1-3"/>
    <property type="match status" value="1"/>
</dbReference>
<dbReference type="RefSeq" id="WP_152094091.1">
    <property type="nucleotide sequence ID" value="NZ_BLAJ01000004.1"/>
</dbReference>
<dbReference type="Gene3D" id="3.40.50.740">
    <property type="match status" value="1"/>
</dbReference>
<dbReference type="NCBIfam" id="TIGR04519">
    <property type="entry name" value="MoCo_extend_TAT"/>
    <property type="match status" value="1"/>
</dbReference>
<dbReference type="Gene3D" id="3.30.70.20">
    <property type="match status" value="2"/>
</dbReference>
<dbReference type="EMBL" id="BLAJ01000004">
    <property type="protein sequence ID" value="GES51454.1"/>
    <property type="molecule type" value="Genomic_DNA"/>
</dbReference>
<comment type="caution">
    <text evidence="3">The sequence shown here is derived from an EMBL/GenBank/DDBJ whole genome shotgun (WGS) entry which is preliminary data.</text>
</comment>
<protein>
    <submittedName>
        <fullName evidence="3">Molybdopterin oxidoreductase</fullName>
    </submittedName>
</protein>
<sequence length="983" mass="107857">MIDRPVQKDTVHERLIGKTGRHFWRALEELADTEEFHRFSRREFPMMHRGGITFDRRTLLKIMAASLALSGLSACKGEEDEEALPYVQAPERVSVGVAKWFATAATFGGYAQPTLGKTFTGRPVKLEGNPDHPVCGGATDAFTQASLLGLYDPGRSQTPLHLGKPADWNAFDAEMAAKADELDKTGGEGFRLLTAPFSSPTLRRQIEAMMQRWPRARWHICDPLPETGRWNATQHIFGRPLEFQPAFAAAETIVSLDDDFLGPGPRQTSYARAFADRRRLRQHMQGASRLFVAEPTPSATGAVADMHLVASHSGMDRLLRAIGARIGLKGLADVSLADHERQWVIGVSTALQASKANALVLVGVHHGDDLQALALLINERLGSLGNTLHFSEPVNAQAPDGPRSLDVLVTDMNDGKVSTLTVIGSDPAYFAPGDLAFRDALQKVKLRVHAGLYVDETASLSHWHVPLQHDLESWSDARAVDGSVTLIQPLVRPFYAVRAAHVVLEAMMGRALSDRDLVQQTWRAAWDGEFDERWRDALYRGFVSDSAAPSLIPTILDRAVPPAAPDAPSGLSLVIRPDAGVWDGTLSENAWAQETPRPLTKIAWGNVILISPQLASERKLENGAEVKLTAGDASIHGPVWIMPGQEANTIAITLGYGRKLKDSIADGLGYDAYGLRRSATPWHIAGVTIEPTDKMLQVATTQLHQAIDGFDFIRTVEVGQLDPHSRPDQKQKPPSLYPDRPISDPSWGMSIDLDLCIGCNACVTACQAENNIPVVGKELVAEGRQMHWLRIDHYHEGDATASKSYFQPVPCMHCEQAPCEMGCPVNAAVHSIDGLNLQIYNRCIGTRTCSSYCPYKVRRFNWFDFTGDDAEQIQAMRNPDVTVRSRGVMEKCTYCVQRIAEARIVADKEGRPMHDGEIVTACQQVCPTQAITFGNVADPNSGVSRLKAGLRDYSLLEEANTRPRTTYLARIEDPSLAKTEAAG</sequence>
<evidence type="ECO:0000256" key="1">
    <source>
        <dbReference type="SAM" id="MobiDB-lite"/>
    </source>
</evidence>
<reference evidence="3 4" key="1">
    <citation type="journal article" date="2020" name="Genome Biol. Evol.">
        <title>Rhizobium dioscoreae sp. nov., a plant growth-promoting bacterium isolated from yam (Dioscorea species).</title>
        <authorList>
            <person name="Ouyabe M."/>
            <person name="Tanaka N."/>
            <person name="Shiwa Y."/>
            <person name="Fujita N."/>
            <person name="Kikuno H."/>
            <person name="Babil P."/>
            <person name="Shiwachi H."/>
        </authorList>
    </citation>
    <scope>NUCLEOTIDE SEQUENCE [LARGE SCALE GENOMIC DNA]</scope>
    <source>
        <strain evidence="3 4">S-93</strain>
    </source>
</reference>
<dbReference type="PANTHER" id="PTHR42783:SF3">
    <property type="entry name" value="GLUTAMATE SYNTHASE [NADPH] SMALL CHAIN-RELATED"/>
    <property type="match status" value="1"/>
</dbReference>
<dbReference type="InterPro" id="IPR030948">
    <property type="entry name" value="TAT_var_transloc_signal_dom"/>
</dbReference>
<dbReference type="PANTHER" id="PTHR42783">
    <property type="entry name" value="GLUTAMATE SYNTHASE [NADPH] SMALL CHAIN"/>
    <property type="match status" value="1"/>
</dbReference>
<dbReference type="SUPFAM" id="SSF54862">
    <property type="entry name" value="4Fe-4S ferredoxins"/>
    <property type="match status" value="1"/>
</dbReference>
<organism evidence="3 4">
    <name type="scientific">Rhizobium dioscoreae</name>
    <dbReference type="NCBI Taxonomy" id="2653122"/>
    <lineage>
        <taxon>Bacteria</taxon>
        <taxon>Pseudomonadati</taxon>
        <taxon>Pseudomonadota</taxon>
        <taxon>Alphaproteobacteria</taxon>
        <taxon>Hyphomicrobiales</taxon>
        <taxon>Rhizobiaceae</taxon>
        <taxon>Rhizobium/Agrobacterium group</taxon>
        <taxon>Rhizobium</taxon>
    </lineage>
</organism>
<evidence type="ECO:0000259" key="2">
    <source>
        <dbReference type="PROSITE" id="PS51379"/>
    </source>
</evidence>
<feature type="region of interest" description="Disordered" evidence="1">
    <location>
        <begin position="721"/>
        <end position="741"/>
    </location>
</feature>
<keyword evidence="4" id="KW-1185">Reference proteome</keyword>
<dbReference type="Pfam" id="PF00037">
    <property type="entry name" value="Fer4"/>
    <property type="match status" value="1"/>
</dbReference>
<dbReference type="CDD" id="cd02784">
    <property type="entry name" value="MopB_CT_PHLH"/>
    <property type="match status" value="1"/>
</dbReference>
<feature type="domain" description="4Fe-4S ferredoxin-type" evidence="2">
    <location>
        <begin position="833"/>
        <end position="863"/>
    </location>
</feature>
<accession>A0ABQ0Z891</accession>